<sequence>MNQETKTPSPKLERDRNSQPKIQVEQHVRLLDVDKPQGRVICECWNCKQGLLIQHEREPQQDTKVTCPNCGRVAVRLQVAKTLSVIAIPSPWEG</sequence>
<organism evidence="2 3">
    <name type="scientific">Scytonema hofmannii PCC 7110</name>
    <dbReference type="NCBI Taxonomy" id="128403"/>
    <lineage>
        <taxon>Bacteria</taxon>
        <taxon>Bacillati</taxon>
        <taxon>Cyanobacteriota</taxon>
        <taxon>Cyanophyceae</taxon>
        <taxon>Nostocales</taxon>
        <taxon>Scytonemataceae</taxon>
        <taxon>Scytonema</taxon>
    </lineage>
</organism>
<evidence type="ECO:0000313" key="3">
    <source>
        <dbReference type="Proteomes" id="UP000076925"/>
    </source>
</evidence>
<keyword evidence="3" id="KW-1185">Reference proteome</keyword>
<accession>A0A139X9H6</accession>
<dbReference type="EMBL" id="ANNX02000021">
    <property type="protein sequence ID" value="KYC41339.1"/>
    <property type="molecule type" value="Genomic_DNA"/>
</dbReference>
<comment type="caution">
    <text evidence="2">The sequence shown here is derived from an EMBL/GenBank/DDBJ whole genome shotgun (WGS) entry which is preliminary data.</text>
</comment>
<gene>
    <name evidence="2" type="ORF">WA1_21770</name>
</gene>
<evidence type="ECO:0000313" key="2">
    <source>
        <dbReference type="EMBL" id="KYC41339.1"/>
    </source>
</evidence>
<feature type="compositionally biased region" description="Basic and acidic residues" evidence="1">
    <location>
        <begin position="11"/>
        <end position="23"/>
    </location>
</feature>
<evidence type="ECO:0000256" key="1">
    <source>
        <dbReference type="SAM" id="MobiDB-lite"/>
    </source>
</evidence>
<dbReference type="Proteomes" id="UP000076925">
    <property type="component" value="Unassembled WGS sequence"/>
</dbReference>
<dbReference type="AlphaFoldDB" id="A0A139X9H6"/>
<reference evidence="2 3" key="1">
    <citation type="journal article" date="2013" name="Genome Biol. Evol.">
        <title>Genomes of Stigonematalean cyanobacteria (subsection V) and the evolution of oxygenic photosynthesis from prokaryotes to plastids.</title>
        <authorList>
            <person name="Dagan T."/>
            <person name="Roettger M."/>
            <person name="Stucken K."/>
            <person name="Landan G."/>
            <person name="Koch R."/>
            <person name="Major P."/>
            <person name="Gould S.B."/>
            <person name="Goremykin V.V."/>
            <person name="Rippka R."/>
            <person name="Tandeau de Marsac N."/>
            <person name="Gugger M."/>
            <person name="Lockhart P.J."/>
            <person name="Allen J.F."/>
            <person name="Brune I."/>
            <person name="Maus I."/>
            <person name="Puhler A."/>
            <person name="Martin W.F."/>
        </authorList>
    </citation>
    <scope>NUCLEOTIDE SEQUENCE [LARGE SCALE GENOMIC DNA]</scope>
    <source>
        <strain evidence="2 3">PCC 7110</strain>
    </source>
</reference>
<protein>
    <submittedName>
        <fullName evidence="2">Uncharacterized protein</fullName>
    </submittedName>
</protein>
<proteinExistence type="predicted"/>
<feature type="region of interest" description="Disordered" evidence="1">
    <location>
        <begin position="1"/>
        <end position="23"/>
    </location>
</feature>
<dbReference type="RefSeq" id="WP_017744588.1">
    <property type="nucleotide sequence ID" value="NZ_KQ976354.1"/>
</dbReference>
<dbReference type="OrthoDB" id="513493at2"/>
<name>A0A139X9H6_9CYAN</name>